<dbReference type="Proteomes" id="UP000837857">
    <property type="component" value="Chromosome 30"/>
</dbReference>
<sequence>MLTIKNTILENLYELLTQVHLNVDNDKPTTICFLCCARLKRCSGLRQQAIKSNEVLEQLFRGGLSLATSSAEIEKYARNSLQVTPTNHVQLESVVCEEATLETKIDRLESYKEEKETEEYGHDPIVFADDAEDFATDGVQGHTDSEDDLPLIAIGSKKTFTFEPTPVERKRRKNKAESDLVVDAEEIELTPEEQKRELLERASSENYINSPYKCDKCYKGFVHPQAFRNHMAKHDQASGAHECAICALRYSSARQLRAHEASAHARRFACARCPHRAHTRHQAKDHEKWHNGHTYPCQICGQKFQKPTSYLTHLRKHHSEQPCARCGESFVGRHGLLMHRSKAHRKPDIDIPADEASESFCAECNVQFLSRDAWKRHQLTSFKHTSRNESSSECTICGEQVTALSRAAHLRAHLRELRPPPGAQDAPTPTPTLPCPQCDGQFVTRSRLQAHVKRVHLGLKYDRNVVCELCGKKCTSAAALRYHQRRHTGERPFACNACHKRFAERGLLRVHARTHSGERPYACHACHKRFAQKPALNRHYRVHSGARPYSCAQCSKCFSQSNSLKVHIRSVHLKLPHPRRQKGEEKE</sequence>
<feature type="domain" description="C2H2-type" evidence="8">
    <location>
        <begin position="295"/>
        <end position="322"/>
    </location>
</feature>
<gene>
    <name evidence="9" type="ORF">IPOD504_LOCUS12846</name>
</gene>
<feature type="domain" description="C2H2-type" evidence="8">
    <location>
        <begin position="549"/>
        <end position="572"/>
    </location>
</feature>
<evidence type="ECO:0000313" key="9">
    <source>
        <dbReference type="EMBL" id="CAH2064667.1"/>
    </source>
</evidence>
<dbReference type="PANTHER" id="PTHR24390:SF227">
    <property type="entry name" value="KRUEPPEL HOMOLOG 1-RELATED"/>
    <property type="match status" value="1"/>
</dbReference>
<keyword evidence="6" id="KW-0539">Nucleus</keyword>
<dbReference type="PROSITE" id="PS50157">
    <property type="entry name" value="ZINC_FINGER_C2H2_2"/>
    <property type="match status" value="8"/>
</dbReference>
<feature type="non-terminal residue" evidence="9">
    <location>
        <position position="587"/>
    </location>
</feature>
<evidence type="ECO:0000259" key="8">
    <source>
        <dbReference type="PROSITE" id="PS50157"/>
    </source>
</evidence>
<protein>
    <recommendedName>
        <fullName evidence="8">C2H2-type domain-containing protein</fullName>
    </recommendedName>
</protein>
<evidence type="ECO:0000256" key="5">
    <source>
        <dbReference type="ARBA" id="ARBA00022833"/>
    </source>
</evidence>
<feature type="domain" description="C2H2-type" evidence="8">
    <location>
        <begin position="493"/>
        <end position="520"/>
    </location>
</feature>
<dbReference type="PANTHER" id="PTHR24390">
    <property type="entry name" value="ZINC FINGER PROTEIN"/>
    <property type="match status" value="1"/>
</dbReference>
<dbReference type="Pfam" id="PF00096">
    <property type="entry name" value="zf-C2H2"/>
    <property type="match status" value="6"/>
</dbReference>
<feature type="domain" description="C2H2-type" evidence="8">
    <location>
        <begin position="521"/>
        <end position="548"/>
    </location>
</feature>
<dbReference type="SMART" id="SM00355">
    <property type="entry name" value="ZnF_C2H2"/>
    <property type="match status" value="12"/>
</dbReference>
<feature type="domain" description="C2H2-type" evidence="8">
    <location>
        <begin position="465"/>
        <end position="492"/>
    </location>
</feature>
<dbReference type="InterPro" id="IPR036236">
    <property type="entry name" value="Znf_C2H2_sf"/>
</dbReference>
<keyword evidence="10" id="KW-1185">Reference proteome</keyword>
<evidence type="ECO:0000256" key="4">
    <source>
        <dbReference type="ARBA" id="ARBA00022771"/>
    </source>
</evidence>
<dbReference type="Pfam" id="PF13894">
    <property type="entry name" value="zf-C2H2_4"/>
    <property type="match status" value="1"/>
</dbReference>
<evidence type="ECO:0000256" key="7">
    <source>
        <dbReference type="PROSITE-ProRule" id="PRU00042"/>
    </source>
</evidence>
<evidence type="ECO:0000313" key="10">
    <source>
        <dbReference type="Proteomes" id="UP000837857"/>
    </source>
</evidence>
<feature type="domain" description="C2H2-type" evidence="8">
    <location>
        <begin position="321"/>
        <end position="349"/>
    </location>
</feature>
<organism evidence="9 10">
    <name type="scientific">Iphiclides podalirius</name>
    <name type="common">scarce swallowtail</name>
    <dbReference type="NCBI Taxonomy" id="110791"/>
    <lineage>
        <taxon>Eukaryota</taxon>
        <taxon>Metazoa</taxon>
        <taxon>Ecdysozoa</taxon>
        <taxon>Arthropoda</taxon>
        <taxon>Hexapoda</taxon>
        <taxon>Insecta</taxon>
        <taxon>Pterygota</taxon>
        <taxon>Neoptera</taxon>
        <taxon>Endopterygota</taxon>
        <taxon>Lepidoptera</taxon>
        <taxon>Glossata</taxon>
        <taxon>Ditrysia</taxon>
        <taxon>Papilionoidea</taxon>
        <taxon>Papilionidae</taxon>
        <taxon>Papilioninae</taxon>
        <taxon>Iphiclides</taxon>
    </lineage>
</organism>
<name>A0ABN8IRQ3_9NEOP</name>
<evidence type="ECO:0000256" key="3">
    <source>
        <dbReference type="ARBA" id="ARBA00022737"/>
    </source>
</evidence>
<keyword evidence="4 7" id="KW-0863">Zinc-finger</keyword>
<accession>A0ABN8IRQ3</accession>
<evidence type="ECO:0000256" key="2">
    <source>
        <dbReference type="ARBA" id="ARBA00022723"/>
    </source>
</evidence>
<comment type="subcellular location">
    <subcellularLocation>
        <location evidence="1">Nucleus</location>
    </subcellularLocation>
</comment>
<dbReference type="InterPro" id="IPR013087">
    <property type="entry name" value="Znf_C2H2_type"/>
</dbReference>
<reference evidence="9" key="1">
    <citation type="submission" date="2022-03" db="EMBL/GenBank/DDBJ databases">
        <authorList>
            <person name="Martin H S."/>
        </authorList>
    </citation>
    <scope>NUCLEOTIDE SEQUENCE</scope>
</reference>
<dbReference type="SUPFAM" id="SSF57667">
    <property type="entry name" value="beta-beta-alpha zinc fingers"/>
    <property type="match status" value="5"/>
</dbReference>
<evidence type="ECO:0000256" key="6">
    <source>
        <dbReference type="ARBA" id="ARBA00023242"/>
    </source>
</evidence>
<proteinExistence type="predicted"/>
<dbReference type="Gene3D" id="3.30.160.60">
    <property type="entry name" value="Classic Zinc Finger"/>
    <property type="match status" value="7"/>
</dbReference>
<feature type="domain" description="C2H2-type" evidence="8">
    <location>
        <begin position="212"/>
        <end position="234"/>
    </location>
</feature>
<dbReference type="EMBL" id="OW152842">
    <property type="protein sequence ID" value="CAH2064667.1"/>
    <property type="molecule type" value="Genomic_DNA"/>
</dbReference>
<keyword evidence="5" id="KW-0862">Zinc</keyword>
<feature type="domain" description="C2H2-type" evidence="8">
    <location>
        <begin position="433"/>
        <end position="461"/>
    </location>
</feature>
<dbReference type="PROSITE" id="PS00028">
    <property type="entry name" value="ZINC_FINGER_C2H2_1"/>
    <property type="match status" value="9"/>
</dbReference>
<keyword evidence="2" id="KW-0479">Metal-binding</keyword>
<evidence type="ECO:0000256" key="1">
    <source>
        <dbReference type="ARBA" id="ARBA00004123"/>
    </source>
</evidence>
<keyword evidence="3" id="KW-0677">Repeat</keyword>